<feature type="compositionally biased region" description="Low complexity" evidence="1">
    <location>
        <begin position="200"/>
        <end position="211"/>
    </location>
</feature>
<keyword evidence="4" id="KW-1185">Reference proteome</keyword>
<feature type="signal peptide" evidence="2">
    <location>
        <begin position="1"/>
        <end position="21"/>
    </location>
</feature>
<protein>
    <submittedName>
        <fullName evidence="3">Uncharacterized protein</fullName>
    </submittedName>
</protein>
<evidence type="ECO:0000313" key="3">
    <source>
        <dbReference type="EMBL" id="SDG55562.1"/>
    </source>
</evidence>
<dbReference type="EMBL" id="FNBH01000005">
    <property type="protein sequence ID" value="SDG55562.1"/>
    <property type="molecule type" value="Genomic_DNA"/>
</dbReference>
<dbReference type="STRING" id="454006.SAMN05421825_3543"/>
<proteinExistence type="predicted"/>
<organism evidence="3 4">
    <name type="scientific">Epilithonimonas hungarica</name>
    <dbReference type="NCBI Taxonomy" id="454006"/>
    <lineage>
        <taxon>Bacteria</taxon>
        <taxon>Pseudomonadati</taxon>
        <taxon>Bacteroidota</taxon>
        <taxon>Flavobacteriia</taxon>
        <taxon>Flavobacteriales</taxon>
        <taxon>Weeksellaceae</taxon>
        <taxon>Chryseobacterium group</taxon>
        <taxon>Epilithonimonas</taxon>
    </lineage>
</organism>
<keyword evidence="2" id="KW-0732">Signal</keyword>
<dbReference type="OrthoDB" id="669636at2"/>
<feature type="chain" id="PRO_5011752790" evidence="2">
    <location>
        <begin position="22"/>
        <end position="267"/>
    </location>
</feature>
<gene>
    <name evidence="3" type="ORF">SAMN05421825_3543</name>
</gene>
<dbReference type="AlphaFoldDB" id="A0A1G7V6X3"/>
<sequence>MSIKKHFLTFFFLFISFLAYSQIDTVTMTDGKEVRGKVVKYNPNDIQFVYQNETLEYTLNKKDISKITFSSGRIEYLNDMNDSTKSNQAVGDYHNKVAILPFGYVKDQEKTNETMTKKIQQETYTIFNSKKQNLKFQDPTETNALLYKAGINESNLQGFTMGEVCHILNVEYVISGLVSIEKSGVYTSNYGSSQTNASQKNNSVKVNSTDSSSSRIYQNYETSITMNIFSINGDNLFTQNHNSFWPYENAYKTTLDYLAKRTPLYKR</sequence>
<reference evidence="4" key="1">
    <citation type="submission" date="2016-10" db="EMBL/GenBank/DDBJ databases">
        <authorList>
            <person name="Varghese N."/>
            <person name="Submissions S."/>
        </authorList>
    </citation>
    <scope>NUCLEOTIDE SEQUENCE [LARGE SCALE GENOMIC DNA]</scope>
    <source>
        <strain evidence="4">DSM 19684</strain>
    </source>
</reference>
<evidence type="ECO:0000256" key="1">
    <source>
        <dbReference type="SAM" id="MobiDB-lite"/>
    </source>
</evidence>
<dbReference type="RefSeq" id="WP_089874827.1">
    <property type="nucleotide sequence ID" value="NZ_FNBH01000005.1"/>
</dbReference>
<evidence type="ECO:0000256" key="2">
    <source>
        <dbReference type="SAM" id="SignalP"/>
    </source>
</evidence>
<dbReference type="Proteomes" id="UP000199203">
    <property type="component" value="Unassembled WGS sequence"/>
</dbReference>
<feature type="region of interest" description="Disordered" evidence="1">
    <location>
        <begin position="192"/>
        <end position="211"/>
    </location>
</feature>
<name>A0A1G7V6X3_9FLAO</name>
<evidence type="ECO:0000313" key="4">
    <source>
        <dbReference type="Proteomes" id="UP000199203"/>
    </source>
</evidence>
<accession>A0A1G7V6X3</accession>